<dbReference type="Gene3D" id="1.10.10.10">
    <property type="entry name" value="Winged helix-like DNA-binding domain superfamily/Winged helix DNA-binding domain"/>
    <property type="match status" value="1"/>
</dbReference>
<evidence type="ECO:0000313" key="13">
    <source>
        <dbReference type="Proteomes" id="UP000070433"/>
    </source>
</evidence>
<keyword evidence="6 9" id="KW-0227">DNA damage</keyword>
<dbReference type="GO" id="GO:0003908">
    <property type="term" value="F:methylated-DNA-[protein]-cysteine S-methyltransferase activity"/>
    <property type="evidence" value="ECO:0007669"/>
    <property type="project" value="UniProtKB-UniRule"/>
</dbReference>
<keyword evidence="7 9" id="KW-0234">DNA repair</keyword>
<dbReference type="OrthoDB" id="9802228at2"/>
<dbReference type="InterPro" id="IPR036388">
    <property type="entry name" value="WH-like_DNA-bd_sf"/>
</dbReference>
<dbReference type="InterPro" id="IPR008332">
    <property type="entry name" value="MethylG_MeTrfase_N"/>
</dbReference>
<dbReference type="SUPFAM" id="SSF53155">
    <property type="entry name" value="Methylated DNA-protein cysteine methyltransferase domain"/>
    <property type="match status" value="1"/>
</dbReference>
<accession>A0A127K0M2</accession>
<protein>
    <recommendedName>
        <fullName evidence="9">Methylated-DNA--protein-cysteine methyltransferase</fullName>
        <ecNumber evidence="9">2.1.1.63</ecNumber>
    </recommendedName>
    <alternativeName>
        <fullName evidence="9">6-O-methylguanine-DNA methyltransferase</fullName>
        <shortName evidence="9">MGMT</shortName>
    </alternativeName>
    <alternativeName>
        <fullName evidence="9">O-6-methylguanine-DNA-alkyltransferase</fullName>
    </alternativeName>
</protein>
<dbReference type="Gene3D" id="3.30.160.70">
    <property type="entry name" value="Methylated DNA-protein cysteine methyltransferase domain"/>
    <property type="match status" value="1"/>
</dbReference>
<evidence type="ECO:0000259" key="11">
    <source>
        <dbReference type="Pfam" id="PF02870"/>
    </source>
</evidence>
<dbReference type="AlphaFoldDB" id="A0A127K0M2"/>
<dbReference type="HAMAP" id="MF_00772">
    <property type="entry name" value="OGT"/>
    <property type="match status" value="1"/>
</dbReference>
<evidence type="ECO:0000256" key="8">
    <source>
        <dbReference type="ARBA" id="ARBA00049348"/>
    </source>
</evidence>
<evidence type="ECO:0000256" key="2">
    <source>
        <dbReference type="ARBA" id="ARBA00008711"/>
    </source>
</evidence>
<feature type="domain" description="Methylguanine DNA methyltransferase ribonuclease-like" evidence="11">
    <location>
        <begin position="14"/>
        <end position="78"/>
    </location>
</feature>
<dbReference type="RefSeq" id="WP_061501649.1">
    <property type="nucleotide sequence ID" value="NZ_CP010951.1"/>
</dbReference>
<name>A0A127K0M2_9BURK</name>
<feature type="domain" description="Methylated-DNA-[protein]-cysteine S-methyltransferase DNA binding" evidence="10">
    <location>
        <begin position="83"/>
        <end position="162"/>
    </location>
</feature>
<dbReference type="EMBL" id="CP010951">
    <property type="protein sequence ID" value="AMO24172.1"/>
    <property type="molecule type" value="Genomic_DNA"/>
</dbReference>
<dbReference type="InterPro" id="IPR036217">
    <property type="entry name" value="MethylDNA_cys_MeTrfase_DNAb"/>
</dbReference>
<keyword evidence="5 9" id="KW-0808">Transferase</keyword>
<dbReference type="Pfam" id="PF01035">
    <property type="entry name" value="DNA_binding_1"/>
    <property type="match status" value="1"/>
</dbReference>
<dbReference type="EC" id="2.1.1.63" evidence="9"/>
<evidence type="ECO:0000256" key="3">
    <source>
        <dbReference type="ARBA" id="ARBA00022490"/>
    </source>
</evidence>
<dbReference type="InterPro" id="IPR014048">
    <property type="entry name" value="MethylDNA_cys_MeTrfase_DNA-bd"/>
</dbReference>
<dbReference type="NCBIfam" id="TIGR00589">
    <property type="entry name" value="ogt"/>
    <property type="match status" value="1"/>
</dbReference>
<dbReference type="PANTHER" id="PTHR10815">
    <property type="entry name" value="METHYLATED-DNA--PROTEIN-CYSTEINE METHYLTRANSFERASE"/>
    <property type="match status" value="1"/>
</dbReference>
<feature type="active site" description="Nucleophile; methyl group acceptor" evidence="9">
    <location>
        <position position="134"/>
    </location>
</feature>
<keyword evidence="4 9" id="KW-0489">Methyltransferase</keyword>
<dbReference type="GO" id="GO:0005737">
    <property type="term" value="C:cytoplasm"/>
    <property type="evidence" value="ECO:0007669"/>
    <property type="project" value="UniProtKB-SubCell"/>
</dbReference>
<comment type="subcellular location">
    <subcellularLocation>
        <location evidence="9">Cytoplasm</location>
    </subcellularLocation>
</comment>
<comment type="miscellaneous">
    <text evidence="9">This enzyme catalyzes only one turnover and therefore is not strictly catalytic. According to one definition, an enzyme is a biocatalyst that acts repeatedly and over many reaction cycles.</text>
</comment>
<dbReference type="InterPro" id="IPR036631">
    <property type="entry name" value="MGMT_N_sf"/>
</dbReference>
<dbReference type="InterPro" id="IPR001497">
    <property type="entry name" value="MethylDNA_cys_MeTrfase_AS"/>
</dbReference>
<dbReference type="PATRIC" id="fig|94132.3.peg.3406"/>
<reference evidence="12 13" key="1">
    <citation type="journal article" date="2014" name="Int. J. Syst. Evol. Microbiol.">
        <title>Ramlibacter solisilvae sp. nov., isolated from forest soil, and emended description of the genus Ramlibacter.</title>
        <authorList>
            <person name="Lee H.J."/>
            <person name="Lee S.H."/>
            <person name="Lee S.S."/>
            <person name="Lee J.S."/>
            <person name="Kim Y."/>
            <person name="Kim S.C."/>
            <person name="Jeon C.O."/>
        </authorList>
    </citation>
    <scope>NUCLEOTIDE SEQUENCE [LARGE SCALE GENOMIC DNA]</scope>
    <source>
        <strain evidence="12 13">5-10</strain>
    </source>
</reference>
<dbReference type="FunFam" id="1.10.10.10:FF:000214">
    <property type="entry name" value="Methylated-DNA--protein-cysteine methyltransferase"/>
    <property type="match status" value="1"/>
</dbReference>
<evidence type="ECO:0000313" key="12">
    <source>
        <dbReference type="EMBL" id="AMO24172.1"/>
    </source>
</evidence>
<dbReference type="PROSITE" id="PS00374">
    <property type="entry name" value="MGMT"/>
    <property type="match status" value="1"/>
</dbReference>
<evidence type="ECO:0000256" key="9">
    <source>
        <dbReference type="HAMAP-Rule" id="MF_00772"/>
    </source>
</evidence>
<evidence type="ECO:0000256" key="7">
    <source>
        <dbReference type="ARBA" id="ARBA00023204"/>
    </source>
</evidence>
<dbReference type="Proteomes" id="UP000070433">
    <property type="component" value="Chromosome"/>
</dbReference>
<dbReference type="InterPro" id="IPR023546">
    <property type="entry name" value="MGMT"/>
</dbReference>
<evidence type="ECO:0000256" key="6">
    <source>
        <dbReference type="ARBA" id="ARBA00022763"/>
    </source>
</evidence>
<dbReference type="GO" id="GO:0032259">
    <property type="term" value="P:methylation"/>
    <property type="evidence" value="ECO:0007669"/>
    <property type="project" value="UniProtKB-KW"/>
</dbReference>
<keyword evidence="3 9" id="KW-0963">Cytoplasm</keyword>
<gene>
    <name evidence="12" type="ORF">UC35_16675</name>
</gene>
<comment type="function">
    <text evidence="9">Involved in the cellular defense against the biological effects of O6-methylguanine (O6-MeG) and O4-methylthymine (O4-MeT) in DNA. Repairs the methylated nucleobase in DNA by stoichiometrically transferring the methyl group to a cysteine residue in the enzyme. This is a suicide reaction: the enzyme is irreversibly inactivated.</text>
</comment>
<dbReference type="SUPFAM" id="SSF46767">
    <property type="entry name" value="Methylated DNA-protein cysteine methyltransferase, C-terminal domain"/>
    <property type="match status" value="1"/>
</dbReference>
<comment type="similarity">
    <text evidence="2 9">Belongs to the MGMT family.</text>
</comment>
<evidence type="ECO:0000256" key="4">
    <source>
        <dbReference type="ARBA" id="ARBA00022603"/>
    </source>
</evidence>
<dbReference type="GO" id="GO:0006307">
    <property type="term" value="P:DNA alkylation repair"/>
    <property type="evidence" value="ECO:0007669"/>
    <property type="project" value="UniProtKB-UniRule"/>
</dbReference>
<dbReference type="CDD" id="cd06445">
    <property type="entry name" value="ATase"/>
    <property type="match status" value="1"/>
</dbReference>
<evidence type="ECO:0000256" key="5">
    <source>
        <dbReference type="ARBA" id="ARBA00022679"/>
    </source>
</evidence>
<sequence length="164" mass="17580">MKFHPDIVKTRWISPLGPMILAATPRGIAGLWFEGQRHMPDHGSWPEDAGHPLLREAITQLQAYFAGERDGFALPLDLQGGTPFQQSVWQALLAIPCGRTTSYSTLSREIGMPAAARAVGAAVGRNPISIMVPCHRVMGAGGALTGYAGGLERKSALLKLERAP</sequence>
<keyword evidence="13" id="KW-1185">Reference proteome</keyword>
<organism evidence="12 13">
    <name type="scientific">Ramlibacter tataouinensis</name>
    <dbReference type="NCBI Taxonomy" id="94132"/>
    <lineage>
        <taxon>Bacteria</taxon>
        <taxon>Pseudomonadati</taxon>
        <taxon>Pseudomonadota</taxon>
        <taxon>Betaproteobacteria</taxon>
        <taxon>Burkholderiales</taxon>
        <taxon>Comamonadaceae</taxon>
        <taxon>Ramlibacter</taxon>
    </lineage>
</organism>
<evidence type="ECO:0000259" key="10">
    <source>
        <dbReference type="Pfam" id="PF01035"/>
    </source>
</evidence>
<comment type="catalytic activity">
    <reaction evidence="8 9">
        <text>a 6-O-methyl-2'-deoxyguanosine in DNA + L-cysteinyl-[protein] = S-methyl-L-cysteinyl-[protein] + a 2'-deoxyguanosine in DNA</text>
        <dbReference type="Rhea" id="RHEA:24000"/>
        <dbReference type="Rhea" id="RHEA-COMP:10131"/>
        <dbReference type="Rhea" id="RHEA-COMP:10132"/>
        <dbReference type="Rhea" id="RHEA-COMP:11367"/>
        <dbReference type="Rhea" id="RHEA-COMP:11368"/>
        <dbReference type="ChEBI" id="CHEBI:29950"/>
        <dbReference type="ChEBI" id="CHEBI:82612"/>
        <dbReference type="ChEBI" id="CHEBI:85445"/>
        <dbReference type="ChEBI" id="CHEBI:85448"/>
        <dbReference type="EC" id="2.1.1.63"/>
    </reaction>
</comment>
<evidence type="ECO:0000256" key="1">
    <source>
        <dbReference type="ARBA" id="ARBA00001286"/>
    </source>
</evidence>
<comment type="catalytic activity">
    <reaction evidence="1 9">
        <text>a 4-O-methyl-thymidine in DNA + L-cysteinyl-[protein] = a thymidine in DNA + S-methyl-L-cysteinyl-[protein]</text>
        <dbReference type="Rhea" id="RHEA:53428"/>
        <dbReference type="Rhea" id="RHEA-COMP:10131"/>
        <dbReference type="Rhea" id="RHEA-COMP:10132"/>
        <dbReference type="Rhea" id="RHEA-COMP:13555"/>
        <dbReference type="Rhea" id="RHEA-COMP:13556"/>
        <dbReference type="ChEBI" id="CHEBI:29950"/>
        <dbReference type="ChEBI" id="CHEBI:82612"/>
        <dbReference type="ChEBI" id="CHEBI:137386"/>
        <dbReference type="ChEBI" id="CHEBI:137387"/>
        <dbReference type="EC" id="2.1.1.63"/>
    </reaction>
</comment>
<dbReference type="Pfam" id="PF02870">
    <property type="entry name" value="Methyltransf_1N"/>
    <property type="match status" value="1"/>
</dbReference>
<dbReference type="PANTHER" id="PTHR10815:SF5">
    <property type="entry name" value="METHYLATED-DNA--PROTEIN-CYSTEINE METHYLTRANSFERASE"/>
    <property type="match status" value="1"/>
</dbReference>
<proteinExistence type="inferred from homology"/>